<gene>
    <name evidence="1" type="ORF">CANTEDRAFT_92162</name>
</gene>
<evidence type="ECO:0000313" key="2">
    <source>
        <dbReference type="Proteomes" id="UP000000707"/>
    </source>
</evidence>
<reference evidence="1 2" key="1">
    <citation type="journal article" date="2011" name="Proc. Natl. Acad. Sci. U.S.A.">
        <title>Comparative genomics of xylose-fermenting fungi for enhanced biofuel production.</title>
        <authorList>
            <person name="Wohlbach D.J."/>
            <person name="Kuo A."/>
            <person name="Sato T.K."/>
            <person name="Potts K.M."/>
            <person name="Salamov A.A."/>
            <person name="LaButti K.M."/>
            <person name="Sun H."/>
            <person name="Clum A."/>
            <person name="Pangilinan J.L."/>
            <person name="Lindquist E.A."/>
            <person name="Lucas S."/>
            <person name="Lapidus A."/>
            <person name="Jin M."/>
            <person name="Gunawan C."/>
            <person name="Balan V."/>
            <person name="Dale B.E."/>
            <person name="Jeffries T.W."/>
            <person name="Zinkel R."/>
            <person name="Barry K.W."/>
            <person name="Grigoriev I.V."/>
            <person name="Gasch A.P."/>
        </authorList>
    </citation>
    <scope>NUCLEOTIDE SEQUENCE [LARGE SCALE GENOMIC DNA]</scope>
    <source>
        <strain evidence="2">ATCC 10573 / BCRC 21748 / CBS 615 / JCM 9827 / NBRC 10315 / NRRL Y-1498 / VKM Y-70</strain>
    </source>
</reference>
<protein>
    <recommendedName>
        <fullName evidence="3">JAB1/MPN/MOV34 metalloenzyme domain-containing protein</fullName>
    </recommendedName>
</protein>
<organism evidence="2">
    <name type="scientific">Candida tenuis (strain ATCC 10573 / BCRC 21748 / CBS 615 / JCM 9827 / NBRC 10315 / NRRL Y-1498 / VKM Y-70)</name>
    <name type="common">Yeast</name>
    <name type="synonym">Yamadazyma tenuis</name>
    <dbReference type="NCBI Taxonomy" id="590646"/>
    <lineage>
        <taxon>Eukaryota</taxon>
        <taxon>Fungi</taxon>
        <taxon>Dikarya</taxon>
        <taxon>Ascomycota</taxon>
        <taxon>Saccharomycotina</taxon>
        <taxon>Pichiomycetes</taxon>
        <taxon>Debaryomycetaceae</taxon>
        <taxon>Yamadazyma</taxon>
    </lineage>
</organism>
<dbReference type="AlphaFoldDB" id="G3AYD2"/>
<dbReference type="KEGG" id="cten:18250163"/>
<dbReference type="EMBL" id="GL996512">
    <property type="protein sequence ID" value="EGV65824.1"/>
    <property type="molecule type" value="Genomic_DNA"/>
</dbReference>
<proteinExistence type="predicted"/>
<accession>G3AYD2</accession>
<sequence>MDYSTISVHSLALFNINTAISNNASVGVLLGVPGSDSVCVHTAFELLASNGTIDMDFYNQRLQQHLTVLPKLEKVGIYHILDKSTPTILTEQLCQEFNSSVCLVVNLNSVSDKTFIKGYHNGKPLNTIVESDETENISLSTIIRNSQYHLSNHRSDELDQVDLNQSKNNILNSIEQMSIKVQGIVDYCNSERPGLEVSKMIEINNLIGQLSRHVSYLRSTNHKEPEFNDKLASTELALLSTKLVSLDRLKSQLNSNTANICMKSKRMV</sequence>
<dbReference type="PANTHER" id="PTHR10540">
    <property type="entry name" value="EUKARYOTIC TRANSLATION INITIATION FACTOR 3 SUBUNIT F-RELATED"/>
    <property type="match status" value="1"/>
</dbReference>
<dbReference type="STRING" id="590646.G3AYD2"/>
<name>G3AYD2_CANTC</name>
<keyword evidence="2" id="KW-1185">Reference proteome</keyword>
<evidence type="ECO:0000313" key="1">
    <source>
        <dbReference type="EMBL" id="EGV65824.1"/>
    </source>
</evidence>
<evidence type="ECO:0008006" key="3">
    <source>
        <dbReference type="Google" id="ProtNLM"/>
    </source>
</evidence>
<dbReference type="HOGENOM" id="CLU_1038274_0_0_1"/>
<dbReference type="OrthoDB" id="1378at2759"/>
<dbReference type="GeneID" id="18250163"/>
<dbReference type="Gene3D" id="3.40.140.10">
    <property type="entry name" value="Cytidine Deaminase, domain 2"/>
    <property type="match status" value="1"/>
</dbReference>
<dbReference type="Proteomes" id="UP000000707">
    <property type="component" value="Unassembled WGS sequence"/>
</dbReference>
<dbReference type="RefSeq" id="XP_006684398.1">
    <property type="nucleotide sequence ID" value="XM_006684335.1"/>
</dbReference>